<dbReference type="Proteomes" id="UP000821865">
    <property type="component" value="Chromosome 4"/>
</dbReference>
<reference evidence="1" key="1">
    <citation type="submission" date="2020-05" db="EMBL/GenBank/DDBJ databases">
        <title>Large-scale comparative analyses of tick genomes elucidate their genetic diversity and vector capacities.</title>
        <authorList>
            <person name="Jia N."/>
            <person name="Wang J."/>
            <person name="Shi W."/>
            <person name="Du L."/>
            <person name="Sun Y."/>
            <person name="Zhan W."/>
            <person name="Jiang J."/>
            <person name="Wang Q."/>
            <person name="Zhang B."/>
            <person name="Ji P."/>
            <person name="Sakyi L.B."/>
            <person name="Cui X."/>
            <person name="Yuan T."/>
            <person name="Jiang B."/>
            <person name="Yang W."/>
            <person name="Lam T.T.-Y."/>
            <person name="Chang Q."/>
            <person name="Ding S."/>
            <person name="Wang X."/>
            <person name="Zhu J."/>
            <person name="Ruan X."/>
            <person name="Zhao L."/>
            <person name="Wei J."/>
            <person name="Que T."/>
            <person name="Du C."/>
            <person name="Cheng J."/>
            <person name="Dai P."/>
            <person name="Han X."/>
            <person name="Huang E."/>
            <person name="Gao Y."/>
            <person name="Liu J."/>
            <person name="Shao H."/>
            <person name="Ye R."/>
            <person name="Li L."/>
            <person name="Wei W."/>
            <person name="Wang X."/>
            <person name="Wang C."/>
            <person name="Yang T."/>
            <person name="Huo Q."/>
            <person name="Li W."/>
            <person name="Guo W."/>
            <person name="Chen H."/>
            <person name="Zhou L."/>
            <person name="Ni X."/>
            <person name="Tian J."/>
            <person name="Zhou Y."/>
            <person name="Sheng Y."/>
            <person name="Liu T."/>
            <person name="Pan Y."/>
            <person name="Xia L."/>
            <person name="Li J."/>
            <person name="Zhao F."/>
            <person name="Cao W."/>
        </authorList>
    </citation>
    <scope>NUCLEOTIDE SEQUENCE</scope>
    <source>
        <strain evidence="1">Dsil-2018</strain>
    </source>
</reference>
<keyword evidence="2" id="KW-1185">Reference proteome</keyword>
<protein>
    <submittedName>
        <fullName evidence="1">Uncharacterized protein</fullName>
    </submittedName>
</protein>
<proteinExistence type="predicted"/>
<evidence type="ECO:0000313" key="1">
    <source>
        <dbReference type="EMBL" id="KAH7953421.1"/>
    </source>
</evidence>
<sequence length="170" mass="18367">MTSSPSTLPVTVGSLSPVPGPEPPMPLRMSTKCTVFSNDVVVDISQNKTQLRHMGYVRGSIGNNTLHAGFLYLLNDPSKDFFPTALDQCSRHWLTRVPPVPELLHLSCAQQRSSGTDVAVLDAVLTCDRRTWIASGVRAGHRGRAVQGVPYLLPLLLLSVPSPRTVLDGA</sequence>
<comment type="caution">
    <text evidence="1">The sequence shown here is derived from an EMBL/GenBank/DDBJ whole genome shotgun (WGS) entry which is preliminary data.</text>
</comment>
<gene>
    <name evidence="1" type="ORF">HPB49_008000</name>
</gene>
<organism evidence="1 2">
    <name type="scientific">Dermacentor silvarum</name>
    <name type="common">Tick</name>
    <dbReference type="NCBI Taxonomy" id="543639"/>
    <lineage>
        <taxon>Eukaryota</taxon>
        <taxon>Metazoa</taxon>
        <taxon>Ecdysozoa</taxon>
        <taxon>Arthropoda</taxon>
        <taxon>Chelicerata</taxon>
        <taxon>Arachnida</taxon>
        <taxon>Acari</taxon>
        <taxon>Parasitiformes</taxon>
        <taxon>Ixodida</taxon>
        <taxon>Ixodoidea</taxon>
        <taxon>Ixodidae</taxon>
        <taxon>Rhipicephalinae</taxon>
        <taxon>Dermacentor</taxon>
    </lineage>
</organism>
<accession>A0ACB8CWB5</accession>
<name>A0ACB8CWB5_DERSI</name>
<dbReference type="EMBL" id="CM023473">
    <property type="protein sequence ID" value="KAH7953421.1"/>
    <property type="molecule type" value="Genomic_DNA"/>
</dbReference>
<evidence type="ECO:0000313" key="2">
    <source>
        <dbReference type="Proteomes" id="UP000821865"/>
    </source>
</evidence>